<dbReference type="EMBL" id="JARK01001372">
    <property type="protein sequence ID" value="EYC15719.1"/>
    <property type="molecule type" value="Genomic_DNA"/>
</dbReference>
<evidence type="ECO:0000313" key="1">
    <source>
        <dbReference type="EMBL" id="EYC15719.1"/>
    </source>
</evidence>
<organism evidence="1 2">
    <name type="scientific">Ancylostoma ceylanicum</name>
    <dbReference type="NCBI Taxonomy" id="53326"/>
    <lineage>
        <taxon>Eukaryota</taxon>
        <taxon>Metazoa</taxon>
        <taxon>Ecdysozoa</taxon>
        <taxon>Nematoda</taxon>
        <taxon>Chromadorea</taxon>
        <taxon>Rhabditida</taxon>
        <taxon>Rhabditina</taxon>
        <taxon>Rhabditomorpha</taxon>
        <taxon>Strongyloidea</taxon>
        <taxon>Ancylostomatidae</taxon>
        <taxon>Ancylostomatinae</taxon>
        <taxon>Ancylostoma</taxon>
    </lineage>
</organism>
<dbReference type="Proteomes" id="UP000024635">
    <property type="component" value="Unassembled WGS sequence"/>
</dbReference>
<dbReference type="AlphaFoldDB" id="A0A016UK12"/>
<sequence length="81" mass="9350">MPWCASEVKRKFAIIYICGKLPKNDLETVSADLHMNHRLCTRRCCPIPGEDLLISCNSGWQYGVGWTHFRIRYISCRTTTS</sequence>
<accession>A0A016UK12</accession>
<evidence type="ECO:0000313" key="2">
    <source>
        <dbReference type="Proteomes" id="UP000024635"/>
    </source>
</evidence>
<keyword evidence="2" id="KW-1185">Reference proteome</keyword>
<gene>
    <name evidence="1" type="primary">Acey_s0036.g3318</name>
    <name evidence="1" type="ORF">Y032_0036g3318</name>
</gene>
<proteinExistence type="predicted"/>
<comment type="caution">
    <text evidence="1">The sequence shown here is derived from an EMBL/GenBank/DDBJ whole genome shotgun (WGS) entry which is preliminary data.</text>
</comment>
<protein>
    <submittedName>
        <fullName evidence="1">Uncharacterized protein</fullName>
    </submittedName>
</protein>
<name>A0A016UK12_9BILA</name>
<reference evidence="2" key="1">
    <citation type="journal article" date="2015" name="Nat. Genet.">
        <title>The genome and transcriptome of the zoonotic hookworm Ancylostoma ceylanicum identify infection-specific gene families.</title>
        <authorList>
            <person name="Schwarz E.M."/>
            <person name="Hu Y."/>
            <person name="Antoshechkin I."/>
            <person name="Miller M.M."/>
            <person name="Sternberg P.W."/>
            <person name="Aroian R.V."/>
        </authorList>
    </citation>
    <scope>NUCLEOTIDE SEQUENCE</scope>
    <source>
        <strain evidence="2">HY135</strain>
    </source>
</reference>